<dbReference type="Gene3D" id="3.10.50.10">
    <property type="match status" value="1"/>
</dbReference>
<proteinExistence type="predicted"/>
<gene>
    <name evidence="3" type="ORF">DNH61_23700</name>
</gene>
<reference evidence="3 4" key="1">
    <citation type="submission" date="2018-06" db="EMBL/GenBank/DDBJ databases">
        <title>Paenibacillus imtechensis sp. nov.</title>
        <authorList>
            <person name="Pinnaka A.K."/>
            <person name="Singh H."/>
            <person name="Kaur M."/>
        </authorList>
    </citation>
    <scope>NUCLEOTIDE SEQUENCE [LARGE SCALE GENOMIC DNA]</scope>
    <source>
        <strain evidence="3 4">SMB1</strain>
    </source>
</reference>
<protein>
    <submittedName>
        <fullName evidence="3">Glycoside hydrolase</fullName>
    </submittedName>
</protein>
<dbReference type="SUPFAM" id="SSF51445">
    <property type="entry name" value="(Trans)glycosidases"/>
    <property type="match status" value="1"/>
</dbReference>
<evidence type="ECO:0000259" key="2">
    <source>
        <dbReference type="PROSITE" id="PS51910"/>
    </source>
</evidence>
<dbReference type="InterPro" id="IPR017853">
    <property type="entry name" value="GH"/>
</dbReference>
<sequence length="637" mass="71363">MNNKIKLGLALLLGLQAGLAAASAPAAASTGKMTQYRVYQNEIALKEFATETQAVAYAKNFKYSHVEKIVNRQWVWDNLPRYEVYQNGQKLSGREYRTYQEALKTASTLANVHIRDLEKPGWVFSSYERYRLFQGDKTLPHWGYTTLAEAKKEAAKWGRAHIIDSASNTWVWDNMTAAQKELARSGQPVYNVMAADGLTVSSHAFLLDAIRASNKLTGSTVMNTRSGTVVHSAVPSYTVYQNGKEVRSFFGLDNAISYAKTLAGAEIVKDGNVWWTNIPYLQVYQGDNLIRYFHTRASAITYAKSYANSKVVTADRRLVWDNMKKLLYLGWSGSSSTPVVMGQVANTQGMDISSPTWFELAAADGTLKDASDAGVVSQLKAKGMQVMPLVHNQFDKAMTSKFLRDPAAQKRFIEALVNRLVKLEVPGVNLDFEELAGADRDLYTTFVRDLSQAVHAKGLTISIDLLRGDAAWNHKTAYDHEKLASYVDHVIIMAYDQYWKGSTSPGSVSGLDWTEQGIKDYLSYGIPRSKLMLGIPFYVREWKLDSNGRLLDSRAIFMKDVPALLAANSASSVYDPKFQQIKHTYVKDGYTYVLWAETADTVKKRIELAKKYDLAGVAAWRLGYESPEIWTMMLQIK</sequence>
<dbReference type="OrthoDB" id="9775889at2"/>
<feature type="domain" description="GH18" evidence="2">
    <location>
        <begin position="323"/>
        <end position="637"/>
    </location>
</feature>
<dbReference type="InterPro" id="IPR011583">
    <property type="entry name" value="Chitinase_II/V-like_cat"/>
</dbReference>
<dbReference type="GO" id="GO:0005975">
    <property type="term" value="P:carbohydrate metabolic process"/>
    <property type="evidence" value="ECO:0007669"/>
    <property type="project" value="InterPro"/>
</dbReference>
<accession>A0A2W1L3M1</accession>
<organism evidence="3 4">
    <name type="scientific">Paenibacillus sambharensis</name>
    <dbReference type="NCBI Taxonomy" id="1803190"/>
    <lineage>
        <taxon>Bacteria</taxon>
        <taxon>Bacillati</taxon>
        <taxon>Bacillota</taxon>
        <taxon>Bacilli</taxon>
        <taxon>Bacillales</taxon>
        <taxon>Paenibacillaceae</taxon>
        <taxon>Paenibacillus</taxon>
    </lineage>
</organism>
<evidence type="ECO:0000313" key="4">
    <source>
        <dbReference type="Proteomes" id="UP000249522"/>
    </source>
</evidence>
<dbReference type="Proteomes" id="UP000249522">
    <property type="component" value="Unassembled WGS sequence"/>
</dbReference>
<feature type="chain" id="PRO_5039672692" evidence="1">
    <location>
        <begin position="23"/>
        <end position="637"/>
    </location>
</feature>
<dbReference type="InterPro" id="IPR001223">
    <property type="entry name" value="Glyco_hydro18_cat"/>
</dbReference>
<evidence type="ECO:0000313" key="3">
    <source>
        <dbReference type="EMBL" id="PZD93623.1"/>
    </source>
</evidence>
<name>A0A2W1L3M1_9BACL</name>
<dbReference type="Pfam" id="PF00704">
    <property type="entry name" value="Glyco_hydro_18"/>
    <property type="match status" value="1"/>
</dbReference>
<dbReference type="EMBL" id="QKRB01000057">
    <property type="protein sequence ID" value="PZD93623.1"/>
    <property type="molecule type" value="Genomic_DNA"/>
</dbReference>
<keyword evidence="4" id="KW-1185">Reference proteome</keyword>
<dbReference type="RefSeq" id="WP_111149292.1">
    <property type="nucleotide sequence ID" value="NZ_QKRB01000057.1"/>
</dbReference>
<dbReference type="PROSITE" id="PS51910">
    <property type="entry name" value="GH18_2"/>
    <property type="match status" value="1"/>
</dbReference>
<dbReference type="PANTHER" id="PTHR46066">
    <property type="entry name" value="CHITINASE DOMAIN-CONTAINING PROTEIN 1 FAMILY MEMBER"/>
    <property type="match status" value="1"/>
</dbReference>
<feature type="signal peptide" evidence="1">
    <location>
        <begin position="1"/>
        <end position="22"/>
    </location>
</feature>
<keyword evidence="3" id="KW-0378">Hydrolase</keyword>
<dbReference type="GO" id="GO:0008061">
    <property type="term" value="F:chitin binding"/>
    <property type="evidence" value="ECO:0007669"/>
    <property type="project" value="InterPro"/>
</dbReference>
<dbReference type="Gene3D" id="3.20.20.80">
    <property type="entry name" value="Glycosidases"/>
    <property type="match status" value="1"/>
</dbReference>
<comment type="caution">
    <text evidence="3">The sequence shown here is derived from an EMBL/GenBank/DDBJ whole genome shotgun (WGS) entry which is preliminary data.</text>
</comment>
<dbReference type="SMART" id="SM00636">
    <property type="entry name" value="Glyco_18"/>
    <property type="match status" value="1"/>
</dbReference>
<dbReference type="AlphaFoldDB" id="A0A2W1L3M1"/>
<evidence type="ECO:0000256" key="1">
    <source>
        <dbReference type="SAM" id="SignalP"/>
    </source>
</evidence>
<dbReference type="InterPro" id="IPR029070">
    <property type="entry name" value="Chitinase_insertion_sf"/>
</dbReference>
<keyword evidence="1" id="KW-0732">Signal</keyword>
<dbReference type="PANTHER" id="PTHR46066:SF2">
    <property type="entry name" value="CHITINASE DOMAIN-CONTAINING PROTEIN 1"/>
    <property type="match status" value="1"/>
</dbReference>
<dbReference type="GO" id="GO:0016787">
    <property type="term" value="F:hydrolase activity"/>
    <property type="evidence" value="ECO:0007669"/>
    <property type="project" value="UniProtKB-KW"/>
</dbReference>